<gene>
    <name evidence="3" type="ORF">A3D01_02360</name>
</gene>
<dbReference type="EMBL" id="MGGR01000013">
    <property type="protein sequence ID" value="OGM33790.1"/>
    <property type="molecule type" value="Genomic_DNA"/>
</dbReference>
<dbReference type="InterPro" id="IPR007159">
    <property type="entry name" value="SpoVT-AbrB_dom"/>
</dbReference>
<evidence type="ECO:0000256" key="1">
    <source>
        <dbReference type="PROSITE-ProRule" id="PRU01076"/>
    </source>
</evidence>
<evidence type="ECO:0000313" key="4">
    <source>
        <dbReference type="Proteomes" id="UP000177169"/>
    </source>
</evidence>
<dbReference type="Proteomes" id="UP000177169">
    <property type="component" value="Unassembled WGS sequence"/>
</dbReference>
<dbReference type="InterPro" id="IPR037914">
    <property type="entry name" value="SpoVT-AbrB_sf"/>
</dbReference>
<comment type="caution">
    <text evidence="3">The sequence shown here is derived from an EMBL/GenBank/DDBJ whole genome shotgun (WGS) entry which is preliminary data.</text>
</comment>
<name>A0A1F7Z2X6_9BACT</name>
<keyword evidence="1" id="KW-0238">DNA-binding</keyword>
<dbReference type="PROSITE" id="PS51740">
    <property type="entry name" value="SPOVT_ABRB"/>
    <property type="match status" value="1"/>
</dbReference>
<dbReference type="SMART" id="SM00966">
    <property type="entry name" value="SpoVT_AbrB"/>
    <property type="match status" value="1"/>
</dbReference>
<accession>A0A1F7Z2X6</accession>
<sequence>MSEAIVKIQNKGLVTIPKSFRDDLGLEESGLARIRKEKGRLVIEPVRIYPYSVRSYKDKEIEKFIKLDKKEAKILKEKGLL</sequence>
<dbReference type="SUPFAM" id="SSF89447">
    <property type="entry name" value="AbrB/MazE/MraZ-like"/>
    <property type="match status" value="1"/>
</dbReference>
<feature type="domain" description="SpoVT-AbrB" evidence="2">
    <location>
        <begin position="3"/>
        <end position="48"/>
    </location>
</feature>
<dbReference type="Gene3D" id="2.10.260.10">
    <property type="match status" value="1"/>
</dbReference>
<dbReference type="STRING" id="1802505.A3D01_02360"/>
<dbReference type="AlphaFoldDB" id="A0A1F7Z2X6"/>
<organism evidence="3 4">
    <name type="scientific">Candidatus Woesebacteria bacterium RIFCSPHIGHO2_02_FULL_39_13</name>
    <dbReference type="NCBI Taxonomy" id="1802505"/>
    <lineage>
        <taxon>Bacteria</taxon>
        <taxon>Candidatus Woeseibacteriota</taxon>
    </lineage>
</organism>
<reference evidence="3 4" key="1">
    <citation type="journal article" date="2016" name="Nat. Commun.">
        <title>Thousands of microbial genomes shed light on interconnected biogeochemical processes in an aquifer system.</title>
        <authorList>
            <person name="Anantharaman K."/>
            <person name="Brown C.T."/>
            <person name="Hug L.A."/>
            <person name="Sharon I."/>
            <person name="Castelle C.J."/>
            <person name="Probst A.J."/>
            <person name="Thomas B.C."/>
            <person name="Singh A."/>
            <person name="Wilkins M.J."/>
            <person name="Karaoz U."/>
            <person name="Brodie E.L."/>
            <person name="Williams K.H."/>
            <person name="Hubbard S.S."/>
            <person name="Banfield J.F."/>
        </authorList>
    </citation>
    <scope>NUCLEOTIDE SEQUENCE [LARGE SCALE GENOMIC DNA]</scope>
</reference>
<dbReference type="Pfam" id="PF04014">
    <property type="entry name" value="MazE_antitoxin"/>
    <property type="match status" value="1"/>
</dbReference>
<evidence type="ECO:0000259" key="2">
    <source>
        <dbReference type="PROSITE" id="PS51740"/>
    </source>
</evidence>
<protein>
    <recommendedName>
        <fullName evidence="2">SpoVT-AbrB domain-containing protein</fullName>
    </recommendedName>
</protein>
<evidence type="ECO:0000313" key="3">
    <source>
        <dbReference type="EMBL" id="OGM33790.1"/>
    </source>
</evidence>
<dbReference type="GO" id="GO:0003677">
    <property type="term" value="F:DNA binding"/>
    <property type="evidence" value="ECO:0007669"/>
    <property type="project" value="UniProtKB-UniRule"/>
</dbReference>
<proteinExistence type="predicted"/>
<dbReference type="NCBIfam" id="TIGR01439">
    <property type="entry name" value="lp_hng_hel_AbrB"/>
    <property type="match status" value="1"/>
</dbReference>